<dbReference type="PANTHER" id="PTHR11802">
    <property type="entry name" value="SERINE PROTEASE FAMILY S10 SERINE CARBOXYPEPTIDASE"/>
    <property type="match status" value="1"/>
</dbReference>
<dbReference type="AlphaFoldDB" id="A0A2J7Q9N9"/>
<dbReference type="SUPFAM" id="SSF53474">
    <property type="entry name" value="alpha/beta-Hydrolases"/>
    <property type="match status" value="1"/>
</dbReference>
<dbReference type="OrthoDB" id="443318at2759"/>
<evidence type="ECO:0000256" key="3">
    <source>
        <dbReference type="ARBA" id="ARBA00022525"/>
    </source>
</evidence>
<dbReference type="FunFam" id="3.40.50.1820:FF:000075">
    <property type="entry name" value="Carboxypeptidase"/>
    <property type="match status" value="1"/>
</dbReference>
<dbReference type="Pfam" id="PF00450">
    <property type="entry name" value="Peptidase_S10"/>
    <property type="match status" value="1"/>
</dbReference>
<evidence type="ECO:0000256" key="6">
    <source>
        <dbReference type="ARBA" id="ARBA00022729"/>
    </source>
</evidence>
<evidence type="ECO:0000256" key="1">
    <source>
        <dbReference type="ARBA" id="ARBA00004613"/>
    </source>
</evidence>
<comment type="caution">
    <text evidence="11">The sequence shown here is derived from an EMBL/GenBank/DDBJ whole genome shotgun (WGS) entry which is preliminary data.</text>
</comment>
<feature type="signal peptide" evidence="10">
    <location>
        <begin position="1"/>
        <end position="19"/>
    </location>
</feature>
<name>A0A2J7Q9N9_9NEOP</name>
<keyword evidence="3" id="KW-0964">Secreted</keyword>
<evidence type="ECO:0000256" key="8">
    <source>
        <dbReference type="ARBA" id="ARBA00023180"/>
    </source>
</evidence>
<evidence type="ECO:0000256" key="5">
    <source>
        <dbReference type="ARBA" id="ARBA00022670"/>
    </source>
</evidence>
<dbReference type="Gene3D" id="3.40.50.1820">
    <property type="entry name" value="alpha/beta hydrolase"/>
    <property type="match status" value="1"/>
</dbReference>
<sequence length="426" mass="47450">MKILLLAAIFLISLNSGWSGVGPGEQDWGYVTVRPDAHMFYWLYYHERTTEEPLVIWLQGGPGASSTGYGNFEEIGIVDMNLNVRIHSWVKHVNVLFIDNPVGTGFSYVDTNSALTKTNAEIAKDLVTFTGVFLQAHPEFKSVPLYIFSESYGGKMAAEYALELDKAISQGNIEVPLKGVALGDSWVSPIDSVLTWAPFLLQLGFVDTEGYRTIDTYAQQTKAALDAGNYELATDLWSTTEMIILSVTSGIDFYNVLFPVPGKSRSQPITSRKDFLGKMLLRDSSLDHFMNTFVKEALAIPENVTWGGQSDNVFSSLSEDFMKPVTSVVEQLLKETNLTVCVFTGQLDLIVDTPGTLIWAERLQWSGAQQWLSAERSSVVIDGIIEGYKKTYRNFHFYWLLRSGHMVPTDNPAGALRLLQEITGYV</sequence>
<dbReference type="GO" id="GO:0005576">
    <property type="term" value="C:extracellular region"/>
    <property type="evidence" value="ECO:0007669"/>
    <property type="project" value="UniProtKB-SubCell"/>
</dbReference>
<comment type="subcellular location">
    <subcellularLocation>
        <location evidence="1">Secreted</location>
    </subcellularLocation>
</comment>
<evidence type="ECO:0000256" key="2">
    <source>
        <dbReference type="ARBA" id="ARBA00009431"/>
    </source>
</evidence>
<evidence type="ECO:0000256" key="9">
    <source>
        <dbReference type="ARBA" id="ARBA00055847"/>
    </source>
</evidence>
<comment type="similarity">
    <text evidence="2 10">Belongs to the peptidase S10 family.</text>
</comment>
<dbReference type="STRING" id="105785.A0A2J7Q9N9"/>
<keyword evidence="7 10" id="KW-0378">Hydrolase</keyword>
<dbReference type="GO" id="GO:0006508">
    <property type="term" value="P:proteolysis"/>
    <property type="evidence" value="ECO:0007669"/>
    <property type="project" value="UniProtKB-KW"/>
</dbReference>
<dbReference type="InParanoid" id="A0A2J7Q9N9"/>
<organism evidence="11 12">
    <name type="scientific">Cryptotermes secundus</name>
    <dbReference type="NCBI Taxonomy" id="105785"/>
    <lineage>
        <taxon>Eukaryota</taxon>
        <taxon>Metazoa</taxon>
        <taxon>Ecdysozoa</taxon>
        <taxon>Arthropoda</taxon>
        <taxon>Hexapoda</taxon>
        <taxon>Insecta</taxon>
        <taxon>Pterygota</taxon>
        <taxon>Neoptera</taxon>
        <taxon>Polyneoptera</taxon>
        <taxon>Dictyoptera</taxon>
        <taxon>Blattodea</taxon>
        <taxon>Blattoidea</taxon>
        <taxon>Termitoidae</taxon>
        <taxon>Kalotermitidae</taxon>
        <taxon>Cryptotermitinae</taxon>
        <taxon>Cryptotermes</taxon>
    </lineage>
</organism>
<keyword evidence="6 10" id="KW-0732">Signal</keyword>
<evidence type="ECO:0000256" key="10">
    <source>
        <dbReference type="RuleBase" id="RU361156"/>
    </source>
</evidence>
<dbReference type="FunCoup" id="A0A2J7Q9N9">
    <property type="interactions" value="201"/>
</dbReference>
<dbReference type="GO" id="GO:0004185">
    <property type="term" value="F:serine-type carboxypeptidase activity"/>
    <property type="evidence" value="ECO:0007669"/>
    <property type="project" value="UniProtKB-UniRule"/>
</dbReference>
<keyword evidence="12" id="KW-1185">Reference proteome</keyword>
<evidence type="ECO:0000313" key="11">
    <source>
        <dbReference type="EMBL" id="PNF25303.1"/>
    </source>
</evidence>
<dbReference type="InterPro" id="IPR018202">
    <property type="entry name" value="Ser_caboxypep_ser_AS"/>
</dbReference>
<keyword evidence="4 10" id="KW-0121">Carboxypeptidase</keyword>
<feature type="chain" id="PRO_5014208928" description="Carboxypeptidase" evidence="10">
    <location>
        <begin position="20"/>
        <end position="426"/>
    </location>
</feature>
<dbReference type="PANTHER" id="PTHR11802:SF3">
    <property type="entry name" value="RETINOID-INDUCIBLE SERINE CARBOXYPEPTIDASE"/>
    <property type="match status" value="1"/>
</dbReference>
<dbReference type="InterPro" id="IPR029058">
    <property type="entry name" value="AB_hydrolase_fold"/>
</dbReference>
<reference evidence="11 12" key="1">
    <citation type="submission" date="2017-12" db="EMBL/GenBank/DDBJ databases">
        <title>Hemimetabolous genomes reveal molecular basis of termite eusociality.</title>
        <authorList>
            <person name="Harrison M.C."/>
            <person name="Jongepier E."/>
            <person name="Robertson H.M."/>
            <person name="Arning N."/>
            <person name="Bitard-Feildel T."/>
            <person name="Chao H."/>
            <person name="Childers C.P."/>
            <person name="Dinh H."/>
            <person name="Doddapaneni H."/>
            <person name="Dugan S."/>
            <person name="Gowin J."/>
            <person name="Greiner C."/>
            <person name="Han Y."/>
            <person name="Hu H."/>
            <person name="Hughes D.S.T."/>
            <person name="Huylmans A.-K."/>
            <person name="Kemena C."/>
            <person name="Kremer L.P.M."/>
            <person name="Lee S.L."/>
            <person name="Lopez-Ezquerra A."/>
            <person name="Mallet L."/>
            <person name="Monroy-Kuhn J.M."/>
            <person name="Moser A."/>
            <person name="Murali S.C."/>
            <person name="Muzny D.M."/>
            <person name="Otani S."/>
            <person name="Piulachs M.-D."/>
            <person name="Poelchau M."/>
            <person name="Qu J."/>
            <person name="Schaub F."/>
            <person name="Wada-Katsumata A."/>
            <person name="Worley K.C."/>
            <person name="Xie Q."/>
            <person name="Ylla G."/>
            <person name="Poulsen M."/>
            <person name="Gibbs R.A."/>
            <person name="Schal C."/>
            <person name="Richards S."/>
            <person name="Belles X."/>
            <person name="Korb J."/>
            <person name="Bornberg-Bauer E."/>
        </authorList>
    </citation>
    <scope>NUCLEOTIDE SEQUENCE [LARGE SCALE GENOMIC DNA]</scope>
    <source>
        <tissue evidence="11">Whole body</tissue>
    </source>
</reference>
<dbReference type="EC" id="3.4.16.-" evidence="10"/>
<comment type="function">
    <text evidence="9">May be involved in vascular wall and kidney homeostasis.</text>
</comment>
<dbReference type="InterPro" id="IPR001563">
    <property type="entry name" value="Peptidase_S10"/>
</dbReference>
<evidence type="ECO:0000256" key="4">
    <source>
        <dbReference type="ARBA" id="ARBA00022645"/>
    </source>
</evidence>
<gene>
    <name evidence="11" type="ORF">B7P43_G11529</name>
</gene>
<keyword evidence="5 10" id="KW-0645">Protease</keyword>
<accession>A0A2J7Q9N9</accession>
<protein>
    <recommendedName>
        <fullName evidence="10">Carboxypeptidase</fullName>
        <ecNumber evidence="10">3.4.16.-</ecNumber>
    </recommendedName>
</protein>
<dbReference type="EMBL" id="NEVH01016346">
    <property type="protein sequence ID" value="PNF25303.1"/>
    <property type="molecule type" value="Genomic_DNA"/>
</dbReference>
<evidence type="ECO:0000313" key="12">
    <source>
        <dbReference type="Proteomes" id="UP000235965"/>
    </source>
</evidence>
<dbReference type="PROSITE" id="PS00131">
    <property type="entry name" value="CARBOXYPEPT_SER_SER"/>
    <property type="match status" value="1"/>
</dbReference>
<dbReference type="Proteomes" id="UP000235965">
    <property type="component" value="Unassembled WGS sequence"/>
</dbReference>
<proteinExistence type="inferred from homology"/>
<evidence type="ECO:0000256" key="7">
    <source>
        <dbReference type="ARBA" id="ARBA00022801"/>
    </source>
</evidence>
<dbReference type="PRINTS" id="PR00724">
    <property type="entry name" value="CRBOXYPTASEC"/>
</dbReference>
<keyword evidence="8" id="KW-0325">Glycoprotein</keyword>